<dbReference type="InterPro" id="IPR002219">
    <property type="entry name" value="PKC_DAG/PE"/>
</dbReference>
<accession>A0A914S0C8</accession>
<feature type="region of interest" description="Disordered" evidence="6">
    <location>
        <begin position="1"/>
        <end position="26"/>
    </location>
</feature>
<protein>
    <submittedName>
        <fullName evidence="11">Uncharacterized protein</fullName>
    </submittedName>
</protein>
<evidence type="ECO:0000259" key="9">
    <source>
        <dbReference type="PROSITE" id="PS50951"/>
    </source>
</evidence>
<name>A0A914S0C8_PAREQ</name>
<dbReference type="InterPro" id="IPR046349">
    <property type="entry name" value="C1-like_sf"/>
</dbReference>
<proteinExistence type="predicted"/>
<dbReference type="SUPFAM" id="SSF57889">
    <property type="entry name" value="Cysteine-rich domain"/>
    <property type="match status" value="1"/>
</dbReference>
<sequence>MQAADVSRTLDSRTLNATNELDPNKSIPRKRLLSTQQPRHSTLLLNISALHYETVSATSSNNDLHSTVHNKPELVDQAIELADWTMDSSLWSADGDYNDTLVVQHFGPLKNLMTGCQHPGKGHNFQSMSMAHPTWCDKCGDFMWGFLTHAVKCEIKEKLRAIGIIFATFHNLQVRIFYRIMKVLEEQTENETQVVDEHFTGSVQIHMNFTRPINVVAGQCPPSFMDIVNGSEISEIFETRYGETEHNFMFAGEFFWRTATASSLRTITTFFLPRNTVKNVNISSHMTTREMIVTLLLDLFVTIKYNSCAYFVLTCWGIGKGTLSISVLYVIVLVLLNECISAGKLIRVPDDAYPLRVVCAWKEKGERRHLVLQENDTGDILWDMFEIPELENFLKILDDEERQYSFRIRQKYDAYRSDLYRFLAVRVDSLLPFGDILSQNFAKPTLLSTFRYYLTENLRSRGYFGSSDPLDSSFISLRIPVQSVFRVAHFHHGQQEVDDEVHRNNERLCSADEEQAHECGSLHVRHVLKDVKTTMAIMLILEKKLECENGLSEFLMLQLSR</sequence>
<evidence type="ECO:0000256" key="5">
    <source>
        <dbReference type="ARBA" id="ARBA00023212"/>
    </source>
</evidence>
<keyword evidence="5" id="KW-0206">Cytoskeleton</keyword>
<feature type="compositionally biased region" description="Polar residues" evidence="6">
    <location>
        <begin position="12"/>
        <end position="21"/>
    </location>
</feature>
<keyword evidence="4" id="KW-0862">Zinc</keyword>
<dbReference type="PANTHER" id="PTHR22738">
    <property type="entry name" value="RASSF"/>
    <property type="match status" value="1"/>
</dbReference>
<dbReference type="PROSITE" id="PS50951">
    <property type="entry name" value="SARAH"/>
    <property type="match status" value="1"/>
</dbReference>
<dbReference type="PROSITE" id="PS50200">
    <property type="entry name" value="RA"/>
    <property type="match status" value="1"/>
</dbReference>
<dbReference type="AlphaFoldDB" id="A0A914S0C8"/>
<evidence type="ECO:0000313" key="11">
    <source>
        <dbReference type="WBParaSite" id="PEQ_0001222001-mRNA-1"/>
    </source>
</evidence>
<dbReference type="Gene3D" id="3.10.20.90">
    <property type="entry name" value="Phosphatidylinositol 3-kinase Catalytic Subunit, Chain A, domain 1"/>
    <property type="match status" value="1"/>
</dbReference>
<dbReference type="WBParaSite" id="PEQ_0001222001-mRNA-1">
    <property type="protein sequence ID" value="PEQ_0001222001-mRNA-1"/>
    <property type="gene ID" value="PEQ_0001222001"/>
</dbReference>
<dbReference type="InterPro" id="IPR033614">
    <property type="entry name" value="RASSF1-6"/>
</dbReference>
<dbReference type="Pfam" id="PF00788">
    <property type="entry name" value="RA"/>
    <property type="match status" value="1"/>
</dbReference>
<dbReference type="Gene3D" id="3.30.60.20">
    <property type="match status" value="1"/>
</dbReference>
<feature type="domain" description="Ras-associating" evidence="8">
    <location>
        <begin position="260"/>
        <end position="377"/>
    </location>
</feature>
<dbReference type="CDD" id="cd21885">
    <property type="entry name" value="SARAH_RASSF1-like"/>
    <property type="match status" value="1"/>
</dbReference>
<dbReference type="SMART" id="SM00314">
    <property type="entry name" value="RA"/>
    <property type="match status" value="1"/>
</dbReference>
<feature type="domain" description="SARAH" evidence="9">
    <location>
        <begin position="379"/>
        <end position="426"/>
    </location>
</feature>
<dbReference type="Proteomes" id="UP000887564">
    <property type="component" value="Unplaced"/>
</dbReference>
<dbReference type="Pfam" id="PF16517">
    <property type="entry name" value="Nore1-SARAH"/>
    <property type="match status" value="1"/>
</dbReference>
<feature type="domain" description="Phorbol-ester/DAG-type" evidence="7">
    <location>
        <begin position="122"/>
        <end position="154"/>
    </location>
</feature>
<evidence type="ECO:0000256" key="3">
    <source>
        <dbReference type="ARBA" id="ARBA00022723"/>
    </source>
</evidence>
<comment type="subcellular location">
    <subcellularLocation>
        <location evidence="1">Cytoplasm</location>
        <location evidence="1">Cytoskeleton</location>
    </subcellularLocation>
</comment>
<evidence type="ECO:0000259" key="7">
    <source>
        <dbReference type="PROSITE" id="PS50081"/>
    </source>
</evidence>
<dbReference type="GO" id="GO:0046872">
    <property type="term" value="F:metal ion binding"/>
    <property type="evidence" value="ECO:0007669"/>
    <property type="project" value="UniProtKB-KW"/>
</dbReference>
<keyword evidence="2" id="KW-0493">Microtubule</keyword>
<dbReference type="Gene3D" id="1.20.5.110">
    <property type="match status" value="1"/>
</dbReference>
<evidence type="ECO:0000256" key="6">
    <source>
        <dbReference type="SAM" id="MobiDB-lite"/>
    </source>
</evidence>
<evidence type="ECO:0000313" key="10">
    <source>
        <dbReference type="Proteomes" id="UP000887564"/>
    </source>
</evidence>
<evidence type="ECO:0000259" key="8">
    <source>
        <dbReference type="PROSITE" id="PS50200"/>
    </source>
</evidence>
<dbReference type="InterPro" id="IPR000159">
    <property type="entry name" value="RA_dom"/>
</dbReference>
<reference evidence="11" key="1">
    <citation type="submission" date="2022-11" db="UniProtKB">
        <authorList>
            <consortium name="WormBaseParasite"/>
        </authorList>
    </citation>
    <scope>IDENTIFICATION</scope>
</reference>
<keyword evidence="5" id="KW-0963">Cytoplasm</keyword>
<evidence type="ECO:0000256" key="4">
    <source>
        <dbReference type="ARBA" id="ARBA00022833"/>
    </source>
</evidence>
<dbReference type="GO" id="GO:0005874">
    <property type="term" value="C:microtubule"/>
    <property type="evidence" value="ECO:0007669"/>
    <property type="project" value="UniProtKB-KW"/>
</dbReference>
<evidence type="ECO:0000256" key="1">
    <source>
        <dbReference type="ARBA" id="ARBA00004245"/>
    </source>
</evidence>
<dbReference type="InterPro" id="IPR011524">
    <property type="entry name" value="SARAH_dom"/>
</dbReference>
<dbReference type="PROSITE" id="PS50081">
    <property type="entry name" value="ZF_DAG_PE_2"/>
    <property type="match status" value="1"/>
</dbReference>
<dbReference type="PANTHER" id="PTHR22738:SF10">
    <property type="entry name" value="RAS ASSOCIATION DOMAIN-CONTAINING PROTEIN 1 HOMOLOG"/>
    <property type="match status" value="1"/>
</dbReference>
<evidence type="ECO:0000256" key="2">
    <source>
        <dbReference type="ARBA" id="ARBA00022701"/>
    </source>
</evidence>
<keyword evidence="3" id="KW-0479">Metal-binding</keyword>
<dbReference type="GO" id="GO:0007165">
    <property type="term" value="P:signal transduction"/>
    <property type="evidence" value="ECO:0007669"/>
    <property type="project" value="InterPro"/>
</dbReference>
<organism evidence="10 11">
    <name type="scientific">Parascaris equorum</name>
    <name type="common">Equine roundworm</name>
    <dbReference type="NCBI Taxonomy" id="6256"/>
    <lineage>
        <taxon>Eukaryota</taxon>
        <taxon>Metazoa</taxon>
        <taxon>Ecdysozoa</taxon>
        <taxon>Nematoda</taxon>
        <taxon>Chromadorea</taxon>
        <taxon>Rhabditida</taxon>
        <taxon>Spirurina</taxon>
        <taxon>Ascaridomorpha</taxon>
        <taxon>Ascaridoidea</taxon>
        <taxon>Ascarididae</taxon>
        <taxon>Parascaris</taxon>
    </lineage>
</organism>
<keyword evidence="10" id="KW-1185">Reference proteome</keyword>